<name>A0A0C3FS34_PILCF</name>
<evidence type="ECO:0000256" key="5">
    <source>
        <dbReference type="ARBA" id="ARBA00022722"/>
    </source>
</evidence>
<dbReference type="OrthoDB" id="8191639at2759"/>
<dbReference type="FunFam" id="3.30.420.10:FF:000007">
    <property type="entry name" value="Interferon-stimulated exonuclease gene 20"/>
    <property type="match status" value="1"/>
</dbReference>
<comment type="similarity">
    <text evidence="2">Belongs to the REXO4 family.</text>
</comment>
<dbReference type="STRING" id="765440.A0A0C3FS34"/>
<dbReference type="InterPro" id="IPR013520">
    <property type="entry name" value="Ribonucl_H"/>
</dbReference>
<evidence type="ECO:0000256" key="8">
    <source>
        <dbReference type="ARBA" id="ARBA00023242"/>
    </source>
</evidence>
<evidence type="ECO:0000256" key="10">
    <source>
        <dbReference type="SAM" id="MobiDB-lite"/>
    </source>
</evidence>
<dbReference type="GO" id="GO:0003676">
    <property type="term" value="F:nucleic acid binding"/>
    <property type="evidence" value="ECO:0007669"/>
    <property type="project" value="InterPro"/>
</dbReference>
<dbReference type="SUPFAM" id="SSF53098">
    <property type="entry name" value="Ribonuclease H-like"/>
    <property type="match status" value="1"/>
</dbReference>
<reference evidence="12 13" key="1">
    <citation type="submission" date="2014-04" db="EMBL/GenBank/DDBJ databases">
        <authorList>
            <consortium name="DOE Joint Genome Institute"/>
            <person name="Kuo A."/>
            <person name="Tarkka M."/>
            <person name="Buscot F."/>
            <person name="Kohler A."/>
            <person name="Nagy L.G."/>
            <person name="Floudas D."/>
            <person name="Copeland A."/>
            <person name="Barry K.W."/>
            <person name="Cichocki N."/>
            <person name="Veneault-Fourrey C."/>
            <person name="LaButti K."/>
            <person name="Lindquist E.A."/>
            <person name="Lipzen A."/>
            <person name="Lundell T."/>
            <person name="Morin E."/>
            <person name="Murat C."/>
            <person name="Sun H."/>
            <person name="Tunlid A."/>
            <person name="Henrissat B."/>
            <person name="Grigoriev I.V."/>
            <person name="Hibbett D.S."/>
            <person name="Martin F."/>
            <person name="Nordberg H.P."/>
            <person name="Cantor M.N."/>
            <person name="Hua S.X."/>
        </authorList>
    </citation>
    <scope>NUCLEOTIDE SEQUENCE [LARGE SCALE GENOMIC DNA]</scope>
    <source>
        <strain evidence="12 13">F 1598</strain>
    </source>
</reference>
<feature type="domain" description="Exonuclease" evidence="11">
    <location>
        <begin position="56"/>
        <end position="217"/>
    </location>
</feature>
<dbReference type="CDD" id="cd06144">
    <property type="entry name" value="REX4_like"/>
    <property type="match status" value="1"/>
</dbReference>
<dbReference type="PANTHER" id="PTHR12801">
    <property type="entry name" value="RNA EXONUCLEASE REXO1 / RECO3 FAMILY MEMBER-RELATED"/>
    <property type="match status" value="1"/>
</dbReference>
<dbReference type="GO" id="GO:0006364">
    <property type="term" value="P:rRNA processing"/>
    <property type="evidence" value="ECO:0007669"/>
    <property type="project" value="UniProtKB-KW"/>
</dbReference>
<accession>A0A0C3FS34</accession>
<dbReference type="AlphaFoldDB" id="A0A0C3FS34"/>
<proteinExistence type="inferred from homology"/>
<keyword evidence="13" id="KW-1185">Reference proteome</keyword>
<dbReference type="Proteomes" id="UP000054166">
    <property type="component" value="Unassembled WGS sequence"/>
</dbReference>
<comment type="function">
    <text evidence="9">Exoribonuclease involved in ribosome biosynthesis. Involved in the processing of ITS1, the internal transcribed spacer localized between the 18S and 5.8S rRNAs.</text>
</comment>
<dbReference type="InParanoid" id="A0A0C3FS34"/>
<sequence length="299" mass="33213">MPVAEPSFPRGTAITEVKAEVDFDSHEKKNGESISQLRMMVFGKLQHTPAQQLPGKYLALDCEMVGVGIGGVESSLARVSLVNYYGAVQLDEFVRQRERVVDYRTQWSGIRETDMIKAKPFEEVQARVAEMLKDRILVGHAVFNDLKALLLSHPRSHTRDTQYHAGKHKLLNTKYPALRNLVKQELDVTIQGGEHSSVTDARATMAVYRLHRKEWEKDMRPVSEHGSSSRKRKQLDAGDDEGARDAQRNKFPGGGRKGVSSGLSTVVIRGSRSGSGGGEKSKWWKELGGSGKSKGSMRL</sequence>
<evidence type="ECO:0000256" key="9">
    <source>
        <dbReference type="ARBA" id="ARBA00025599"/>
    </source>
</evidence>
<evidence type="ECO:0000256" key="7">
    <source>
        <dbReference type="ARBA" id="ARBA00022839"/>
    </source>
</evidence>
<dbReference type="GO" id="GO:0008408">
    <property type="term" value="F:3'-5' exonuclease activity"/>
    <property type="evidence" value="ECO:0007669"/>
    <property type="project" value="InterPro"/>
</dbReference>
<comment type="subcellular location">
    <subcellularLocation>
        <location evidence="1">Nucleus</location>
    </subcellularLocation>
</comment>
<keyword evidence="6" id="KW-0378">Hydrolase</keyword>
<evidence type="ECO:0000256" key="6">
    <source>
        <dbReference type="ARBA" id="ARBA00022801"/>
    </source>
</evidence>
<protein>
    <recommendedName>
        <fullName evidence="3">RNA exonuclease 4</fullName>
    </recommendedName>
</protein>
<feature type="region of interest" description="Disordered" evidence="10">
    <location>
        <begin position="218"/>
        <end position="299"/>
    </location>
</feature>
<dbReference type="PANTHER" id="PTHR12801:SF45">
    <property type="entry name" value="RNA EXONUCLEASE 4"/>
    <property type="match status" value="1"/>
</dbReference>
<keyword evidence="7" id="KW-0269">Exonuclease</keyword>
<gene>
    <name evidence="12" type="ORF">PILCRDRAFT_816073</name>
</gene>
<evidence type="ECO:0000313" key="12">
    <source>
        <dbReference type="EMBL" id="KIM86825.1"/>
    </source>
</evidence>
<dbReference type="GO" id="GO:0000027">
    <property type="term" value="P:ribosomal large subunit assembly"/>
    <property type="evidence" value="ECO:0007669"/>
    <property type="project" value="TreeGrafter"/>
</dbReference>
<evidence type="ECO:0000256" key="1">
    <source>
        <dbReference type="ARBA" id="ARBA00004123"/>
    </source>
</evidence>
<dbReference type="InterPro" id="IPR037431">
    <property type="entry name" value="REX4_DEDDh_dom"/>
</dbReference>
<evidence type="ECO:0000259" key="11">
    <source>
        <dbReference type="SMART" id="SM00479"/>
    </source>
</evidence>
<keyword evidence="5" id="KW-0540">Nuclease</keyword>
<keyword evidence="4" id="KW-0698">rRNA processing</keyword>
<dbReference type="InterPro" id="IPR047021">
    <property type="entry name" value="REXO1/3/4-like"/>
</dbReference>
<dbReference type="InterPro" id="IPR036397">
    <property type="entry name" value="RNaseH_sf"/>
</dbReference>
<evidence type="ECO:0000313" key="13">
    <source>
        <dbReference type="Proteomes" id="UP000054166"/>
    </source>
</evidence>
<evidence type="ECO:0000256" key="4">
    <source>
        <dbReference type="ARBA" id="ARBA00022552"/>
    </source>
</evidence>
<keyword evidence="8" id="KW-0539">Nucleus</keyword>
<reference evidence="13" key="2">
    <citation type="submission" date="2015-01" db="EMBL/GenBank/DDBJ databases">
        <title>Evolutionary Origins and Diversification of the Mycorrhizal Mutualists.</title>
        <authorList>
            <consortium name="DOE Joint Genome Institute"/>
            <consortium name="Mycorrhizal Genomics Consortium"/>
            <person name="Kohler A."/>
            <person name="Kuo A."/>
            <person name="Nagy L.G."/>
            <person name="Floudas D."/>
            <person name="Copeland A."/>
            <person name="Barry K.W."/>
            <person name="Cichocki N."/>
            <person name="Veneault-Fourrey C."/>
            <person name="LaButti K."/>
            <person name="Lindquist E.A."/>
            <person name="Lipzen A."/>
            <person name="Lundell T."/>
            <person name="Morin E."/>
            <person name="Murat C."/>
            <person name="Riley R."/>
            <person name="Ohm R."/>
            <person name="Sun H."/>
            <person name="Tunlid A."/>
            <person name="Henrissat B."/>
            <person name="Grigoriev I.V."/>
            <person name="Hibbett D.S."/>
            <person name="Martin F."/>
        </authorList>
    </citation>
    <scope>NUCLEOTIDE SEQUENCE [LARGE SCALE GENOMIC DNA]</scope>
    <source>
        <strain evidence="13">F 1598</strain>
    </source>
</reference>
<dbReference type="Pfam" id="PF00929">
    <property type="entry name" value="RNase_T"/>
    <property type="match status" value="1"/>
</dbReference>
<dbReference type="SMART" id="SM00479">
    <property type="entry name" value="EXOIII"/>
    <property type="match status" value="1"/>
</dbReference>
<evidence type="ECO:0000256" key="3">
    <source>
        <dbReference type="ARBA" id="ARBA00016937"/>
    </source>
</evidence>
<dbReference type="Gene3D" id="3.30.420.10">
    <property type="entry name" value="Ribonuclease H-like superfamily/Ribonuclease H"/>
    <property type="match status" value="1"/>
</dbReference>
<dbReference type="FunCoup" id="A0A0C3FS34">
    <property type="interactions" value="617"/>
</dbReference>
<dbReference type="EMBL" id="KN832981">
    <property type="protein sequence ID" value="KIM86825.1"/>
    <property type="molecule type" value="Genomic_DNA"/>
</dbReference>
<organism evidence="12 13">
    <name type="scientific">Piloderma croceum (strain F 1598)</name>
    <dbReference type="NCBI Taxonomy" id="765440"/>
    <lineage>
        <taxon>Eukaryota</taxon>
        <taxon>Fungi</taxon>
        <taxon>Dikarya</taxon>
        <taxon>Basidiomycota</taxon>
        <taxon>Agaricomycotina</taxon>
        <taxon>Agaricomycetes</taxon>
        <taxon>Agaricomycetidae</taxon>
        <taxon>Atheliales</taxon>
        <taxon>Atheliaceae</taxon>
        <taxon>Piloderma</taxon>
    </lineage>
</organism>
<dbReference type="HOGENOM" id="CLU_022453_6_0_1"/>
<dbReference type="GO" id="GO:0005634">
    <property type="term" value="C:nucleus"/>
    <property type="evidence" value="ECO:0007669"/>
    <property type="project" value="UniProtKB-SubCell"/>
</dbReference>
<dbReference type="InterPro" id="IPR012337">
    <property type="entry name" value="RNaseH-like_sf"/>
</dbReference>
<evidence type="ECO:0000256" key="2">
    <source>
        <dbReference type="ARBA" id="ARBA00010489"/>
    </source>
</evidence>